<reference evidence="4 5" key="1">
    <citation type="submission" date="2019-02" db="EMBL/GenBank/DDBJ databases">
        <title>Genomic Encyclopedia of Type Strains, Phase IV (KMG-IV): sequencing the most valuable type-strain genomes for metagenomic binning, comparative biology and taxonomic classification.</title>
        <authorList>
            <person name="Goeker M."/>
        </authorList>
    </citation>
    <scope>NUCLEOTIDE SEQUENCE [LARGE SCALE GENOMIC DNA]</scope>
    <source>
        <strain evidence="4 5">DSM 18116</strain>
    </source>
</reference>
<dbReference type="InterPro" id="IPR032508">
    <property type="entry name" value="FecR_C"/>
</dbReference>
<name>A0A4Q7MZR0_9BACT</name>
<protein>
    <submittedName>
        <fullName evidence="4">FecR family protein</fullName>
    </submittedName>
</protein>
<keyword evidence="5" id="KW-1185">Reference proteome</keyword>
<evidence type="ECO:0000259" key="3">
    <source>
        <dbReference type="Pfam" id="PF16344"/>
    </source>
</evidence>
<dbReference type="Proteomes" id="UP000293874">
    <property type="component" value="Unassembled WGS sequence"/>
</dbReference>
<accession>A0A4Q7MZR0</accession>
<dbReference type="OrthoDB" id="1099916at2"/>
<dbReference type="RefSeq" id="WP_130539218.1">
    <property type="nucleotide sequence ID" value="NZ_CP042431.1"/>
</dbReference>
<feature type="domain" description="Protein FecR C-terminal" evidence="3">
    <location>
        <begin position="320"/>
        <end position="385"/>
    </location>
</feature>
<organism evidence="4 5">
    <name type="scientific">Pseudobacter ginsenosidimutans</name>
    <dbReference type="NCBI Taxonomy" id="661488"/>
    <lineage>
        <taxon>Bacteria</taxon>
        <taxon>Pseudomonadati</taxon>
        <taxon>Bacteroidota</taxon>
        <taxon>Chitinophagia</taxon>
        <taxon>Chitinophagales</taxon>
        <taxon>Chitinophagaceae</taxon>
        <taxon>Pseudobacter</taxon>
    </lineage>
</organism>
<proteinExistence type="predicted"/>
<feature type="transmembrane region" description="Helical" evidence="1">
    <location>
        <begin position="98"/>
        <end position="117"/>
    </location>
</feature>
<dbReference type="GO" id="GO:0016989">
    <property type="term" value="F:sigma factor antagonist activity"/>
    <property type="evidence" value="ECO:0007669"/>
    <property type="project" value="TreeGrafter"/>
</dbReference>
<evidence type="ECO:0000313" key="4">
    <source>
        <dbReference type="EMBL" id="RZS74777.1"/>
    </source>
</evidence>
<dbReference type="InterPro" id="IPR006860">
    <property type="entry name" value="FecR"/>
</dbReference>
<dbReference type="Pfam" id="PF04773">
    <property type="entry name" value="FecR"/>
    <property type="match status" value="1"/>
</dbReference>
<keyword evidence="1" id="KW-0812">Transmembrane</keyword>
<gene>
    <name evidence="4" type="ORF">EV199_0628</name>
</gene>
<dbReference type="Pfam" id="PF16344">
    <property type="entry name" value="FecR_C"/>
    <property type="match status" value="1"/>
</dbReference>
<dbReference type="Gene3D" id="3.55.50.30">
    <property type="match status" value="1"/>
</dbReference>
<dbReference type="Gene3D" id="2.60.120.1440">
    <property type="match status" value="1"/>
</dbReference>
<dbReference type="PANTHER" id="PTHR30273:SF2">
    <property type="entry name" value="PROTEIN FECR"/>
    <property type="match status" value="1"/>
</dbReference>
<keyword evidence="1" id="KW-0472">Membrane</keyword>
<evidence type="ECO:0000259" key="2">
    <source>
        <dbReference type="Pfam" id="PF04773"/>
    </source>
</evidence>
<dbReference type="PANTHER" id="PTHR30273">
    <property type="entry name" value="PERIPLASMIC SIGNAL SENSOR AND SIGMA FACTOR ACTIVATOR FECR-RELATED"/>
    <property type="match status" value="1"/>
</dbReference>
<evidence type="ECO:0000313" key="5">
    <source>
        <dbReference type="Proteomes" id="UP000293874"/>
    </source>
</evidence>
<sequence length="387" mass="43134">MNNSIFSSTDARTFTILKKIVNGEILLPEEQAYLNEWQQSSPERELLINELGDTDHIISALSQLHEFGENAEGRYDQFLSEIKPAIPVRRVHFLQAAWIRWAAVLLISFGAATYIYFNTSGYKKSELASGQSSPVFEDEFPGADRAILTLSDGRKVNLDSSTGNTIAEGELSIGHNNGELEYAASEKMVFNTVTTPKGGQYKLSLADGTKVWLNAASSITFPTSFNTSSRQIELSGEAYLEIAKDKAKPFIIRSGNNQVEVLGTSLNINNYKDEPAFKTTLIEGAIKVNNVIIKPGEAFENGRTVKADIAKDIAWKNGFFNFDNTSLAGMLRQLSRWYDIEIVYEGKIPDLTLEGRVPRDLKLSEVLLLLNNLEVKYEKKGKILFIK</sequence>
<dbReference type="EMBL" id="SGXA01000001">
    <property type="protein sequence ID" value="RZS74777.1"/>
    <property type="molecule type" value="Genomic_DNA"/>
</dbReference>
<comment type="caution">
    <text evidence="4">The sequence shown here is derived from an EMBL/GenBank/DDBJ whole genome shotgun (WGS) entry which is preliminary data.</text>
</comment>
<dbReference type="AlphaFoldDB" id="A0A4Q7MZR0"/>
<keyword evidence="1" id="KW-1133">Transmembrane helix</keyword>
<evidence type="ECO:0000256" key="1">
    <source>
        <dbReference type="SAM" id="Phobius"/>
    </source>
</evidence>
<dbReference type="InterPro" id="IPR012373">
    <property type="entry name" value="Ferrdict_sens_TM"/>
</dbReference>
<feature type="domain" description="FecR protein" evidence="2">
    <location>
        <begin position="192"/>
        <end position="287"/>
    </location>
</feature>